<evidence type="ECO:0000256" key="1">
    <source>
        <dbReference type="ARBA" id="ARBA00023125"/>
    </source>
</evidence>
<dbReference type="EMBL" id="CAXJRC010000001">
    <property type="protein sequence ID" value="CAL2104822.1"/>
    <property type="molecule type" value="Genomic_DNA"/>
</dbReference>
<evidence type="ECO:0000313" key="4">
    <source>
        <dbReference type="Proteomes" id="UP001497602"/>
    </source>
</evidence>
<dbReference type="InterPro" id="IPR010982">
    <property type="entry name" value="Lambda_DNA-bd_dom_sf"/>
</dbReference>
<dbReference type="InterPro" id="IPR001387">
    <property type="entry name" value="Cro/C1-type_HTH"/>
</dbReference>
<dbReference type="CDD" id="cd02209">
    <property type="entry name" value="cupin_XRE_C"/>
    <property type="match status" value="1"/>
</dbReference>
<dbReference type="Proteomes" id="UP001497602">
    <property type="component" value="Unassembled WGS sequence"/>
</dbReference>
<protein>
    <submittedName>
        <fullName evidence="3">XRE family transcriptional regulator</fullName>
    </submittedName>
</protein>
<evidence type="ECO:0000259" key="2">
    <source>
        <dbReference type="PROSITE" id="PS50943"/>
    </source>
</evidence>
<dbReference type="InterPro" id="IPR013096">
    <property type="entry name" value="Cupin_2"/>
</dbReference>
<organism evidence="3 4">
    <name type="scientific">Tenacibaculum vairaonense</name>
    <dbReference type="NCBI Taxonomy" id="3137860"/>
    <lineage>
        <taxon>Bacteria</taxon>
        <taxon>Pseudomonadati</taxon>
        <taxon>Bacteroidota</taxon>
        <taxon>Flavobacteriia</taxon>
        <taxon>Flavobacteriales</taxon>
        <taxon>Flavobacteriaceae</taxon>
        <taxon>Tenacibaculum</taxon>
    </lineage>
</organism>
<dbReference type="PANTHER" id="PTHR46797:SF1">
    <property type="entry name" value="METHYLPHOSPHONATE SYNTHASE"/>
    <property type="match status" value="1"/>
</dbReference>
<dbReference type="Pfam" id="PF01381">
    <property type="entry name" value="HTH_3"/>
    <property type="match status" value="1"/>
</dbReference>
<gene>
    <name evidence="3" type="ORF">T190115A13A_100110</name>
</gene>
<dbReference type="PANTHER" id="PTHR46797">
    <property type="entry name" value="HTH-TYPE TRANSCRIPTIONAL REGULATOR"/>
    <property type="match status" value="1"/>
</dbReference>
<reference evidence="3 4" key="1">
    <citation type="submission" date="2024-05" db="EMBL/GenBank/DDBJ databases">
        <authorList>
            <person name="Duchaud E."/>
        </authorList>
    </citation>
    <scope>NUCLEOTIDE SEQUENCE [LARGE SCALE GENOMIC DNA]</scope>
    <source>
        <strain evidence="3">Ena-SAMPLE-TAB-13-05-2024-13:56:06:370-140305</strain>
    </source>
</reference>
<keyword evidence="4" id="KW-1185">Reference proteome</keyword>
<dbReference type="Gene3D" id="1.10.260.40">
    <property type="entry name" value="lambda repressor-like DNA-binding domains"/>
    <property type="match status" value="1"/>
</dbReference>
<dbReference type="CDD" id="cd00093">
    <property type="entry name" value="HTH_XRE"/>
    <property type="match status" value="1"/>
</dbReference>
<feature type="domain" description="HTH cro/C1-type" evidence="2">
    <location>
        <begin position="21"/>
        <end position="75"/>
    </location>
</feature>
<dbReference type="SUPFAM" id="SSF51182">
    <property type="entry name" value="RmlC-like cupins"/>
    <property type="match status" value="1"/>
</dbReference>
<dbReference type="Pfam" id="PF07883">
    <property type="entry name" value="Cupin_2"/>
    <property type="match status" value="1"/>
</dbReference>
<dbReference type="SUPFAM" id="SSF47413">
    <property type="entry name" value="lambda repressor-like DNA-binding domains"/>
    <property type="match status" value="1"/>
</dbReference>
<dbReference type="InterPro" id="IPR014710">
    <property type="entry name" value="RmlC-like_jellyroll"/>
</dbReference>
<keyword evidence="1" id="KW-0238">DNA-binding</keyword>
<dbReference type="Gene3D" id="2.60.120.10">
    <property type="entry name" value="Jelly Rolls"/>
    <property type="match status" value="1"/>
</dbReference>
<dbReference type="SMART" id="SM00530">
    <property type="entry name" value="HTH_XRE"/>
    <property type="match status" value="1"/>
</dbReference>
<accession>A0ABP1F8W7</accession>
<dbReference type="InterPro" id="IPR050807">
    <property type="entry name" value="TransReg_Diox_bact_type"/>
</dbReference>
<sequence length="200" mass="22551">MQTLLRILVMTNFLIGIGKRIKEIRKSKGITISVLAENAGVSNGLISRIENGRTIPSLPVFLEIIAALEIDASTFFQGVEKRAGAKFIHVKKEEQQLIEKEVEAKGFTYHQIFGKSLHAMGFEAVMLTVAPNSEREKVITDAWEFKYILKGSCTYIIDDSEVTVNEGDSIYFDGRLPHVPENRTQENCTMLVLYFYSEVN</sequence>
<name>A0ABP1F8W7_9FLAO</name>
<dbReference type="PROSITE" id="PS50943">
    <property type="entry name" value="HTH_CROC1"/>
    <property type="match status" value="1"/>
</dbReference>
<evidence type="ECO:0000313" key="3">
    <source>
        <dbReference type="EMBL" id="CAL2104822.1"/>
    </source>
</evidence>
<proteinExistence type="predicted"/>
<comment type="caution">
    <text evidence="3">The sequence shown here is derived from an EMBL/GenBank/DDBJ whole genome shotgun (WGS) entry which is preliminary data.</text>
</comment>
<dbReference type="InterPro" id="IPR011051">
    <property type="entry name" value="RmlC_Cupin_sf"/>
</dbReference>